<protein>
    <submittedName>
        <fullName evidence="1">Uncharacterized protein</fullName>
    </submittedName>
</protein>
<organism evidence="1 2">
    <name type="scientific">Haloarcula taiwanensis</name>
    <dbReference type="NCBI Taxonomy" id="1932004"/>
    <lineage>
        <taxon>Archaea</taxon>
        <taxon>Methanobacteriati</taxon>
        <taxon>Methanobacteriota</taxon>
        <taxon>Stenosarchaea group</taxon>
        <taxon>Halobacteria</taxon>
        <taxon>Halobacteriales</taxon>
        <taxon>Haloarculaceae</taxon>
        <taxon>Haloarcula</taxon>
    </lineage>
</organism>
<dbReference type="KEGG" id="hta:BVU17_17930"/>
<dbReference type="InterPro" id="IPR045397">
    <property type="entry name" value="TumE-like"/>
</dbReference>
<keyword evidence="2" id="KW-1185">Reference proteome</keyword>
<gene>
    <name evidence="1" type="ORF">BVU17_17930</name>
</gene>
<accession>A0A2H5A454</accession>
<name>A0A2H5A454_9EURY</name>
<keyword evidence="1" id="KW-0614">Plasmid</keyword>
<dbReference type="Pfam" id="PF20126">
    <property type="entry name" value="TumE"/>
    <property type="match status" value="1"/>
</dbReference>
<dbReference type="AlphaFoldDB" id="A0A2H5A454"/>
<dbReference type="Proteomes" id="UP000242917">
    <property type="component" value="Plasmid pNYT1"/>
</dbReference>
<geneLocation type="plasmid" evidence="1 2">
    <name>pNYT1</name>
</geneLocation>
<evidence type="ECO:0000313" key="2">
    <source>
        <dbReference type="Proteomes" id="UP000242917"/>
    </source>
</evidence>
<evidence type="ECO:0000313" key="1">
    <source>
        <dbReference type="EMBL" id="AUG49457.1"/>
    </source>
</evidence>
<reference evidence="1 2" key="1">
    <citation type="submission" date="2017-01" db="EMBL/GenBank/DDBJ databases">
        <title>A Red Light-Sensitive Sensory Rhodopsin I From Haloarcula taiwanensis, A New Haloarchaeon Isolated From Taiwan.</title>
        <authorList>
            <person name="Yang C.-S."/>
            <person name="Han Y.-A."/>
            <person name="Chen P.-C."/>
            <person name="Ng W.V."/>
            <person name="Chen T.-W."/>
        </authorList>
    </citation>
    <scope>NUCLEOTIDE SEQUENCE [LARGE SCALE GENOMIC DNA]</scope>
    <source>
        <strain evidence="1 2">Taiwanensis</strain>
        <plasmid evidence="1 2">pNYT1</plasmid>
    </source>
</reference>
<dbReference type="OrthoDB" id="216222at2157"/>
<dbReference type="EMBL" id="CP019156">
    <property type="protein sequence ID" value="AUG49457.1"/>
    <property type="molecule type" value="Genomic_DNA"/>
</dbReference>
<proteinExistence type="predicted"/>
<sequence>MASYTTIEDWRDVKDGYVVAVTIRQTDDEKYPCGWDYSLHLGEVGGDTILRYDNAHERTKGHERHIHGDVEYIEFPGMLTLYDRFKEEATELSPVSWNWSP</sequence>